<accession>A0A1W2H8R9</accession>
<dbReference type="SUPFAM" id="SSF89372">
    <property type="entry name" value="Fucose-specific lectin"/>
    <property type="match status" value="1"/>
</dbReference>
<dbReference type="SUPFAM" id="SSF103088">
    <property type="entry name" value="OmpA-like"/>
    <property type="match status" value="1"/>
</dbReference>
<dbReference type="EMBL" id="LT838813">
    <property type="protein sequence ID" value="SMD45184.1"/>
    <property type="molecule type" value="Genomic_DNA"/>
</dbReference>
<feature type="domain" description="OmpA-like" evidence="2">
    <location>
        <begin position="455"/>
        <end position="571"/>
    </location>
</feature>
<keyword evidence="1" id="KW-0472">Membrane</keyword>
<dbReference type="STRING" id="758820.SAMN00777080_3829"/>
<organism evidence="3 4">
    <name type="scientific">Aquiflexum balticum DSM 16537</name>
    <dbReference type="NCBI Taxonomy" id="758820"/>
    <lineage>
        <taxon>Bacteria</taxon>
        <taxon>Pseudomonadati</taxon>
        <taxon>Bacteroidota</taxon>
        <taxon>Cytophagia</taxon>
        <taxon>Cytophagales</taxon>
        <taxon>Cyclobacteriaceae</taxon>
        <taxon>Aquiflexum</taxon>
    </lineage>
</organism>
<dbReference type="PANTHER" id="PTHR30329:SF21">
    <property type="entry name" value="LIPOPROTEIN YIAD-RELATED"/>
    <property type="match status" value="1"/>
</dbReference>
<evidence type="ECO:0000313" key="4">
    <source>
        <dbReference type="Proteomes" id="UP000192333"/>
    </source>
</evidence>
<sequence>MRLNPYSFLIKASSLILLAFSFFFSALGQELIPLRALNSPYDEQNPVFSPTGEIFYSIGFHPENLGGPTDFGDVWMSKKDSKGEWQKPQHVSDLSSSGNDVLIGFSDALTALVYHSGNNEKRQGIHQYTRFGNSWNHVKPIEMGNFKNNGVHFSGRLLAEQSIIVMAMNSFGSFGNEDIYISFRQSEGAWSSPFNMGSAINSFAQEQTPYLSADLQTIYFSSNIHGNRRGKDIYFAQRKSKSWDDWTQPQKIENANSIGSELGYVIVDEDEEFAIFTTTQNSDGFGDFMMVKYEPKEPLLALLEEVDSPVEAIEENIVEKTEESVAIISEETQEEKTDIVIETGSEKDSVLVIEQDSLEVNDFEKVEDTQVSIEHEIIRVLDAKSMAEIPYKIEIGNDRGVKLTLDTQQEIWEKLEEPLWTNIVISSKGFIPRILEVKEWESIAVESKELLLQPAMTGTSIILNNIQFNRGTSDFADARSVQVLDNLVAFMKENQDIKIRLEGHTDNAGDPSLNKDLSMKRASKIRGYLTINGIDFERVRISGWGGSRPIADNQTEEGRNLNRRVEMLIEN</sequence>
<dbReference type="Pfam" id="PF07676">
    <property type="entry name" value="PD40"/>
    <property type="match status" value="1"/>
</dbReference>
<dbReference type="InterPro" id="IPR050330">
    <property type="entry name" value="Bact_OuterMem_StrucFunc"/>
</dbReference>
<evidence type="ECO:0000259" key="2">
    <source>
        <dbReference type="PROSITE" id="PS51123"/>
    </source>
</evidence>
<evidence type="ECO:0000256" key="1">
    <source>
        <dbReference type="PROSITE-ProRule" id="PRU00473"/>
    </source>
</evidence>
<dbReference type="GO" id="GO:0016020">
    <property type="term" value="C:membrane"/>
    <property type="evidence" value="ECO:0007669"/>
    <property type="project" value="UniProtKB-UniRule"/>
</dbReference>
<name>A0A1W2H8R9_9BACT</name>
<gene>
    <name evidence="3" type="ORF">SAMN00777080_3829</name>
</gene>
<dbReference type="Proteomes" id="UP000192333">
    <property type="component" value="Chromosome I"/>
</dbReference>
<protein>
    <submittedName>
        <fullName evidence="3">Outer membrane protein OmpA</fullName>
    </submittedName>
</protein>
<evidence type="ECO:0000313" key="3">
    <source>
        <dbReference type="EMBL" id="SMD45184.1"/>
    </source>
</evidence>
<dbReference type="Gene3D" id="3.30.1330.60">
    <property type="entry name" value="OmpA-like domain"/>
    <property type="match status" value="1"/>
</dbReference>
<dbReference type="CDD" id="cd07185">
    <property type="entry name" value="OmpA_C-like"/>
    <property type="match status" value="1"/>
</dbReference>
<keyword evidence="4" id="KW-1185">Reference proteome</keyword>
<dbReference type="RefSeq" id="WP_084121929.1">
    <property type="nucleotide sequence ID" value="NZ_LT838813.1"/>
</dbReference>
<proteinExistence type="predicted"/>
<dbReference type="OrthoDB" id="9809364at2"/>
<dbReference type="Pfam" id="PF00691">
    <property type="entry name" value="OmpA"/>
    <property type="match status" value="1"/>
</dbReference>
<reference evidence="4" key="1">
    <citation type="submission" date="2017-04" db="EMBL/GenBank/DDBJ databases">
        <authorList>
            <person name="Varghese N."/>
            <person name="Submissions S."/>
        </authorList>
    </citation>
    <scope>NUCLEOTIDE SEQUENCE [LARGE SCALE GENOMIC DNA]</scope>
    <source>
        <strain evidence="4">DSM 16537</strain>
    </source>
</reference>
<dbReference type="InterPro" id="IPR006665">
    <property type="entry name" value="OmpA-like"/>
</dbReference>
<dbReference type="InterPro" id="IPR036737">
    <property type="entry name" value="OmpA-like_sf"/>
</dbReference>
<dbReference type="PROSITE" id="PS51123">
    <property type="entry name" value="OMPA_2"/>
    <property type="match status" value="1"/>
</dbReference>
<dbReference type="AlphaFoldDB" id="A0A1W2H8R9"/>
<dbReference type="InterPro" id="IPR011659">
    <property type="entry name" value="WD40"/>
</dbReference>
<dbReference type="PANTHER" id="PTHR30329">
    <property type="entry name" value="STATOR ELEMENT OF FLAGELLAR MOTOR COMPLEX"/>
    <property type="match status" value="1"/>
</dbReference>